<dbReference type="InterPro" id="IPR044526">
    <property type="entry name" value="NAKR1-3"/>
</dbReference>
<evidence type="ECO:0000259" key="1">
    <source>
        <dbReference type="PROSITE" id="PS50846"/>
    </source>
</evidence>
<accession>A0ABP0XQI3</accession>
<organism evidence="2 3">
    <name type="scientific">Citrullus colocynthis</name>
    <name type="common">colocynth</name>
    <dbReference type="NCBI Taxonomy" id="252529"/>
    <lineage>
        <taxon>Eukaryota</taxon>
        <taxon>Viridiplantae</taxon>
        <taxon>Streptophyta</taxon>
        <taxon>Embryophyta</taxon>
        <taxon>Tracheophyta</taxon>
        <taxon>Spermatophyta</taxon>
        <taxon>Magnoliopsida</taxon>
        <taxon>eudicotyledons</taxon>
        <taxon>Gunneridae</taxon>
        <taxon>Pentapetalae</taxon>
        <taxon>rosids</taxon>
        <taxon>fabids</taxon>
        <taxon>Cucurbitales</taxon>
        <taxon>Cucurbitaceae</taxon>
        <taxon>Benincaseae</taxon>
        <taxon>Citrullus</taxon>
    </lineage>
</organism>
<reference evidence="2 3" key="1">
    <citation type="submission" date="2024-03" db="EMBL/GenBank/DDBJ databases">
        <authorList>
            <person name="Gkanogiannis A."/>
            <person name="Becerra Lopez-Lavalle L."/>
        </authorList>
    </citation>
    <scope>NUCLEOTIDE SEQUENCE [LARGE SCALE GENOMIC DNA]</scope>
</reference>
<dbReference type="InterPro" id="IPR036163">
    <property type="entry name" value="HMA_dom_sf"/>
</dbReference>
<dbReference type="EMBL" id="OZ021735">
    <property type="protein sequence ID" value="CAK9309216.1"/>
    <property type="molecule type" value="Genomic_DNA"/>
</dbReference>
<dbReference type="CDD" id="cd00371">
    <property type="entry name" value="HMA"/>
    <property type="match status" value="1"/>
</dbReference>
<dbReference type="PROSITE" id="PS50846">
    <property type="entry name" value="HMA_2"/>
    <property type="match status" value="1"/>
</dbReference>
<dbReference type="PANTHER" id="PTHR46119">
    <property type="entry name" value="OS08G0405700 PROTEIN"/>
    <property type="match status" value="1"/>
</dbReference>
<feature type="domain" description="HMA" evidence="1">
    <location>
        <begin position="91"/>
        <end position="157"/>
    </location>
</feature>
<sequence length="159" mass="17499">MKKLGGFMCHSLPATAVCIPTDPHSAVVSRRLARPNYANTANGNRARLMSNVVKYSKLVESPNLSVRSEGTNNDMKKPVPVMLSSLPENVFHVVVMRVALHCQGCASKVKRHLTKMEGVTSFSIDLETKRVTVMGRISPLGVLESISKVKRAELWPMLN</sequence>
<evidence type="ECO:0000313" key="3">
    <source>
        <dbReference type="Proteomes" id="UP001642487"/>
    </source>
</evidence>
<dbReference type="Proteomes" id="UP001642487">
    <property type="component" value="Chromosome 1"/>
</dbReference>
<proteinExistence type="predicted"/>
<dbReference type="Pfam" id="PF00403">
    <property type="entry name" value="HMA"/>
    <property type="match status" value="1"/>
</dbReference>
<dbReference type="Gene3D" id="3.30.70.100">
    <property type="match status" value="1"/>
</dbReference>
<gene>
    <name evidence="2" type="ORF">CITCOLO1_LOCUS758</name>
</gene>
<keyword evidence="3" id="KW-1185">Reference proteome</keyword>
<protein>
    <recommendedName>
        <fullName evidence="1">HMA domain-containing protein</fullName>
    </recommendedName>
</protein>
<name>A0ABP0XQI3_9ROSI</name>
<dbReference type="PANTHER" id="PTHR46119:SF8">
    <property type="entry name" value="OS08G0405700 PROTEIN"/>
    <property type="match status" value="1"/>
</dbReference>
<evidence type="ECO:0000313" key="2">
    <source>
        <dbReference type="EMBL" id="CAK9309216.1"/>
    </source>
</evidence>
<dbReference type="SUPFAM" id="SSF55008">
    <property type="entry name" value="HMA, heavy metal-associated domain"/>
    <property type="match status" value="1"/>
</dbReference>
<dbReference type="InterPro" id="IPR006121">
    <property type="entry name" value="HMA_dom"/>
</dbReference>